<evidence type="ECO:0000259" key="1">
    <source>
        <dbReference type="SMART" id="SM00860"/>
    </source>
</evidence>
<evidence type="ECO:0000313" key="2">
    <source>
        <dbReference type="EMBL" id="MFC5473580.1"/>
    </source>
</evidence>
<dbReference type="Proteomes" id="UP001596045">
    <property type="component" value="Unassembled WGS sequence"/>
</dbReference>
<evidence type="ECO:0000313" key="3">
    <source>
        <dbReference type="Proteomes" id="UP001596045"/>
    </source>
</evidence>
<organism evidence="2 3">
    <name type="scientific">Paraherbaspirillum soli</name>
    <dbReference type="NCBI Taxonomy" id="631222"/>
    <lineage>
        <taxon>Bacteria</taxon>
        <taxon>Pseudomonadati</taxon>
        <taxon>Pseudomonadota</taxon>
        <taxon>Betaproteobacteria</taxon>
        <taxon>Burkholderiales</taxon>
        <taxon>Oxalobacteraceae</taxon>
        <taxon>Paraherbaspirillum</taxon>
    </lineage>
</organism>
<feature type="domain" description="Knr4/Smi1-like" evidence="1">
    <location>
        <begin position="12"/>
        <end position="144"/>
    </location>
</feature>
<proteinExistence type="predicted"/>
<reference evidence="3" key="1">
    <citation type="journal article" date="2019" name="Int. J. Syst. Evol. Microbiol.">
        <title>The Global Catalogue of Microorganisms (GCM) 10K type strain sequencing project: providing services to taxonomists for standard genome sequencing and annotation.</title>
        <authorList>
            <consortium name="The Broad Institute Genomics Platform"/>
            <consortium name="The Broad Institute Genome Sequencing Center for Infectious Disease"/>
            <person name="Wu L."/>
            <person name="Ma J."/>
        </authorList>
    </citation>
    <scope>NUCLEOTIDE SEQUENCE [LARGE SCALE GENOMIC DNA]</scope>
    <source>
        <strain evidence="3">JCM 17066</strain>
    </source>
</reference>
<dbReference type="Pfam" id="PF09346">
    <property type="entry name" value="SMI1_KNR4"/>
    <property type="match status" value="1"/>
</dbReference>
<dbReference type="SUPFAM" id="SSF160631">
    <property type="entry name" value="SMI1/KNR4-like"/>
    <property type="match status" value="1"/>
</dbReference>
<dbReference type="EMBL" id="JBHSMT010000012">
    <property type="protein sequence ID" value="MFC5473580.1"/>
    <property type="molecule type" value="Genomic_DNA"/>
</dbReference>
<dbReference type="RefSeq" id="WP_378996179.1">
    <property type="nucleotide sequence ID" value="NZ_JBHSMT010000012.1"/>
</dbReference>
<accession>A0ABW0M5W6</accession>
<gene>
    <name evidence="2" type="ORF">ACFPM8_06360</name>
</gene>
<dbReference type="InterPro" id="IPR018958">
    <property type="entry name" value="Knr4/Smi1-like_dom"/>
</dbReference>
<protein>
    <submittedName>
        <fullName evidence="2">SMI1/KNR4 family protein</fullName>
    </submittedName>
</protein>
<sequence length="151" mass="17002">MNTVKIVDVAPSINNDELNEIEARLGILFPEDLRQHFLHFNGGRPVPNLFPKDDEYFPVHEFLPIKHGMRGTLFEDTYSDLVQGNDLFPKNLIPIASDSGGDYFCYNLESGNAGAICFYQSDYYDDPSRAVVYLAASLEKFLNSLVSDEGE</sequence>
<comment type="caution">
    <text evidence="2">The sequence shown here is derived from an EMBL/GenBank/DDBJ whole genome shotgun (WGS) entry which is preliminary data.</text>
</comment>
<name>A0ABW0M5W6_9BURK</name>
<keyword evidence="3" id="KW-1185">Reference proteome</keyword>
<dbReference type="InterPro" id="IPR037883">
    <property type="entry name" value="Knr4/Smi1-like_sf"/>
</dbReference>
<dbReference type="SMART" id="SM00860">
    <property type="entry name" value="SMI1_KNR4"/>
    <property type="match status" value="1"/>
</dbReference>
<dbReference type="Gene3D" id="3.40.1580.10">
    <property type="entry name" value="SMI1/KNR4-like"/>
    <property type="match status" value="1"/>
</dbReference>